<feature type="domain" description="VWA-like" evidence="2">
    <location>
        <begin position="272"/>
        <end position="393"/>
    </location>
</feature>
<reference evidence="4 5" key="1">
    <citation type="submission" date="2019-07" db="EMBL/GenBank/DDBJ databases">
        <title>Genomic Encyclopedia of Type Strains, Phase IV (KMG-IV): sequencing the most valuable type-strain genomes for metagenomic binning, comparative biology and taxonomic classification.</title>
        <authorList>
            <person name="Goeker M."/>
        </authorList>
    </citation>
    <scope>NUCLEOTIDE SEQUENCE [LARGE SCALE GENOMIC DNA]</scope>
    <source>
        <strain evidence="4 5">SS015</strain>
    </source>
</reference>
<dbReference type="InterPro" id="IPR025154">
    <property type="entry name" value="Put_metallopeptidase_dom"/>
</dbReference>
<accession>A0A5D3WJQ2</accession>
<dbReference type="RefSeq" id="WP_148896920.1">
    <property type="nucleotide sequence ID" value="NZ_VNIB01000015.1"/>
</dbReference>
<comment type="caution">
    <text evidence="4">The sequence shown here is derived from an EMBL/GenBank/DDBJ whole genome shotgun (WGS) entry which is preliminary data.</text>
</comment>
<dbReference type="PANTHER" id="PTHR38730:SF1">
    <property type="entry name" value="SLL7028 PROTEIN"/>
    <property type="match status" value="1"/>
</dbReference>
<keyword evidence="5" id="KW-1185">Reference proteome</keyword>
<evidence type="ECO:0000313" key="5">
    <source>
        <dbReference type="Proteomes" id="UP000324159"/>
    </source>
</evidence>
<evidence type="ECO:0000259" key="2">
    <source>
        <dbReference type="Pfam" id="PF09967"/>
    </source>
</evidence>
<gene>
    <name evidence="4" type="ORF">EDC39_11554</name>
</gene>
<dbReference type="Pfam" id="PF09967">
    <property type="entry name" value="DUF2201"/>
    <property type="match status" value="1"/>
</dbReference>
<dbReference type="OrthoDB" id="9761650at2"/>
<evidence type="ECO:0000313" key="4">
    <source>
        <dbReference type="EMBL" id="TYO96108.1"/>
    </source>
</evidence>
<feature type="domain" description="Putative metallopeptidase" evidence="3">
    <location>
        <begin position="4"/>
        <end position="260"/>
    </location>
</feature>
<dbReference type="EMBL" id="VNIB01000015">
    <property type="protein sequence ID" value="TYO96108.1"/>
    <property type="molecule type" value="Genomic_DNA"/>
</dbReference>
<feature type="region of interest" description="Disordered" evidence="1">
    <location>
        <begin position="138"/>
        <end position="160"/>
    </location>
</feature>
<dbReference type="Pfam" id="PF13203">
    <property type="entry name" value="DUF2201_N"/>
    <property type="match status" value="1"/>
</dbReference>
<protein>
    <submittedName>
        <fullName evidence="4">Putative metal-dependent peptidase</fullName>
    </submittedName>
</protein>
<name>A0A5D3WJQ2_9BACT</name>
<organism evidence="4 5">
    <name type="scientific">Geothermobacter ehrlichii</name>
    <dbReference type="NCBI Taxonomy" id="213224"/>
    <lineage>
        <taxon>Bacteria</taxon>
        <taxon>Pseudomonadati</taxon>
        <taxon>Thermodesulfobacteriota</taxon>
        <taxon>Desulfuromonadia</taxon>
        <taxon>Desulfuromonadales</taxon>
        <taxon>Geothermobacteraceae</taxon>
        <taxon>Geothermobacter</taxon>
    </lineage>
</organism>
<dbReference type="PANTHER" id="PTHR38730">
    <property type="entry name" value="SLL7028 PROTEIN"/>
    <property type="match status" value="1"/>
</dbReference>
<evidence type="ECO:0000259" key="3">
    <source>
        <dbReference type="Pfam" id="PF13203"/>
    </source>
</evidence>
<feature type="compositionally biased region" description="Basic and acidic residues" evidence="1">
    <location>
        <begin position="141"/>
        <end position="155"/>
    </location>
</feature>
<dbReference type="InterPro" id="IPR018698">
    <property type="entry name" value="VWA-like_dom"/>
</dbReference>
<evidence type="ECO:0000256" key="1">
    <source>
        <dbReference type="SAM" id="MobiDB-lite"/>
    </source>
</evidence>
<sequence>MEILQNAIIRLLKRAPFYGHLLLGCDRRLVSGEALGITLRGGTPVLVCGEDSLPRFGLKQQEALLEHLVRHLLHLHPVRGRGCHPQVWDLACDLAINPDIDHLPDSVVLPRTWDLPDGLAAEEYALLLRRRFGLGSQRGEGAGDERRAARGRTDAGDGAASAELAQAADERARLDDHRIWSEADGTPRRLAEEVVRQLVRDAHRKSDGEVPDSLATLVEGFLAPPAIPWRDVLRQFVATAGRIGRKSTWKRENRRFAHVTPGQRKRRRLNLLIGVDVSDSTMKPELREAFARELLRIARASDSRLTVLYSGSRIQRIRSFNSSQAVLEVYHGGGFTDLRPVFEYGRTMQPPPAAVIYLTDGYGEAPESMDFPTLWVLTADGRRPADWGVELRLEP</sequence>
<dbReference type="Proteomes" id="UP000324159">
    <property type="component" value="Unassembled WGS sequence"/>
</dbReference>
<proteinExistence type="predicted"/>
<dbReference type="AlphaFoldDB" id="A0A5D3WJQ2"/>